<feature type="transmembrane region" description="Helical" evidence="8">
    <location>
        <begin position="265"/>
        <end position="289"/>
    </location>
</feature>
<dbReference type="InterPro" id="IPR050277">
    <property type="entry name" value="Sodium:Solute_Symporter"/>
</dbReference>
<keyword evidence="4 8" id="KW-0812">Transmembrane</keyword>
<feature type="transmembrane region" description="Helical" evidence="8">
    <location>
        <begin position="188"/>
        <end position="206"/>
    </location>
</feature>
<evidence type="ECO:0000256" key="5">
    <source>
        <dbReference type="ARBA" id="ARBA00022989"/>
    </source>
</evidence>
<dbReference type="EMBL" id="JASJQH010006970">
    <property type="protein sequence ID" value="KAK9721735.1"/>
    <property type="molecule type" value="Genomic_DNA"/>
</dbReference>
<keyword evidence="10" id="KW-1185">Reference proteome</keyword>
<feature type="transmembrane region" description="Helical" evidence="8">
    <location>
        <begin position="382"/>
        <end position="401"/>
    </location>
</feature>
<feature type="transmembrane region" description="Helical" evidence="8">
    <location>
        <begin position="226"/>
        <end position="244"/>
    </location>
</feature>
<comment type="similarity">
    <text evidence="2 7">Belongs to the sodium:solute symporter (SSF) (TC 2.A.21) family.</text>
</comment>
<keyword evidence="6 8" id="KW-0472">Membrane</keyword>
<feature type="transmembrane region" description="Helical" evidence="8">
    <location>
        <begin position="355"/>
        <end position="376"/>
    </location>
</feature>
<evidence type="ECO:0000256" key="8">
    <source>
        <dbReference type="SAM" id="Phobius"/>
    </source>
</evidence>
<name>A0ABR2W6W2_9FUNG</name>
<dbReference type="Proteomes" id="UP001479436">
    <property type="component" value="Unassembled WGS sequence"/>
</dbReference>
<accession>A0ABR2W6W2</accession>
<feature type="transmembrane region" description="Helical" evidence="8">
    <location>
        <begin position="413"/>
        <end position="431"/>
    </location>
</feature>
<feature type="transmembrane region" description="Helical" evidence="8">
    <location>
        <begin position="120"/>
        <end position="140"/>
    </location>
</feature>
<feature type="transmembrane region" description="Helical" evidence="8">
    <location>
        <begin position="6"/>
        <end position="27"/>
    </location>
</feature>
<feature type="transmembrane region" description="Helical" evidence="8">
    <location>
        <begin position="451"/>
        <end position="470"/>
    </location>
</feature>
<gene>
    <name evidence="9" type="ORF">K7432_003202</name>
</gene>
<sequence>MSALHVACYAASIISCIIFGLIALFLSHKLKERNKDSEFFITARGSQTALQVACTFYAANMGAWTMFSIPSYATTAGLLGTVFYCVSCSLPIVFIAFVGGKIQRQFPRVLSLSHFAYLRFGPVIQGFVGILMLFNMGVNLSVCYTSIGDFFENVLGSSRIVIILVIACSTLAYTATGGLIVSLITDQIQAICSIVFVITMAAYVGVTFPRHVVDTPFPESLKPDPFGYGSIGVMPISMVAWAIFYEGMWQRVWASANDKSLKHGVVISGLTTIVVLFFFGFCACLVIWAKWFPEDNSDANTILFLVLSHGMKQAPIWILTFVALLASTMCQSAVDGYQNALVDCVSTTLLKGKSMWWARLAVLTINIPIIIVALGGYPVLNLYLLANLVATCCALPVLLGVSRRVKDYVTPGSVLFGCLTGFFSILVYGYFKMDHQVLQGLHFCFFVSYNYPQFVIALCFSVLGVFAWGVPAKLIFGAPVCTVFDK</sequence>
<comment type="caution">
    <text evidence="9">The sequence shown here is derived from an EMBL/GenBank/DDBJ whole genome shotgun (WGS) entry which is preliminary data.</text>
</comment>
<keyword evidence="5 8" id="KW-1133">Transmembrane helix</keyword>
<dbReference type="PANTHER" id="PTHR48086">
    <property type="entry name" value="SODIUM/PROLINE SYMPORTER-RELATED"/>
    <property type="match status" value="1"/>
</dbReference>
<dbReference type="PROSITE" id="PS50283">
    <property type="entry name" value="NA_SOLUT_SYMP_3"/>
    <property type="match status" value="1"/>
</dbReference>
<feature type="transmembrane region" description="Helical" evidence="8">
    <location>
        <begin position="48"/>
        <end position="69"/>
    </location>
</feature>
<dbReference type="InterPro" id="IPR001734">
    <property type="entry name" value="Na/solute_symporter"/>
</dbReference>
<dbReference type="Pfam" id="PF00474">
    <property type="entry name" value="SSF"/>
    <property type="match status" value="1"/>
</dbReference>
<feature type="transmembrane region" description="Helical" evidence="8">
    <location>
        <begin position="160"/>
        <end position="181"/>
    </location>
</feature>
<dbReference type="PANTHER" id="PTHR48086:SF10">
    <property type="entry name" value="AGR155CP"/>
    <property type="match status" value="1"/>
</dbReference>
<evidence type="ECO:0000256" key="1">
    <source>
        <dbReference type="ARBA" id="ARBA00004141"/>
    </source>
</evidence>
<evidence type="ECO:0000256" key="7">
    <source>
        <dbReference type="RuleBase" id="RU362091"/>
    </source>
</evidence>
<dbReference type="InterPro" id="IPR038377">
    <property type="entry name" value="Na/Glc_symporter_sf"/>
</dbReference>
<evidence type="ECO:0000256" key="2">
    <source>
        <dbReference type="ARBA" id="ARBA00006434"/>
    </source>
</evidence>
<evidence type="ECO:0000313" key="9">
    <source>
        <dbReference type="EMBL" id="KAK9721735.1"/>
    </source>
</evidence>
<evidence type="ECO:0000256" key="3">
    <source>
        <dbReference type="ARBA" id="ARBA00022448"/>
    </source>
</evidence>
<protein>
    <submittedName>
        <fullName evidence="9">Uncharacterized protein</fullName>
    </submittedName>
</protein>
<keyword evidence="3" id="KW-0813">Transport</keyword>
<proteinExistence type="inferred from homology"/>
<feature type="transmembrane region" description="Helical" evidence="8">
    <location>
        <begin position="75"/>
        <end position="99"/>
    </location>
</feature>
<organism evidence="9 10">
    <name type="scientific">Basidiobolus ranarum</name>
    <dbReference type="NCBI Taxonomy" id="34480"/>
    <lineage>
        <taxon>Eukaryota</taxon>
        <taxon>Fungi</taxon>
        <taxon>Fungi incertae sedis</taxon>
        <taxon>Zoopagomycota</taxon>
        <taxon>Entomophthoromycotina</taxon>
        <taxon>Basidiobolomycetes</taxon>
        <taxon>Basidiobolales</taxon>
        <taxon>Basidiobolaceae</taxon>
        <taxon>Basidiobolus</taxon>
    </lineage>
</organism>
<evidence type="ECO:0000256" key="6">
    <source>
        <dbReference type="ARBA" id="ARBA00023136"/>
    </source>
</evidence>
<evidence type="ECO:0000256" key="4">
    <source>
        <dbReference type="ARBA" id="ARBA00022692"/>
    </source>
</evidence>
<evidence type="ECO:0000313" key="10">
    <source>
        <dbReference type="Proteomes" id="UP001479436"/>
    </source>
</evidence>
<dbReference type="Gene3D" id="1.20.1730.10">
    <property type="entry name" value="Sodium/glucose cotransporter"/>
    <property type="match status" value="1"/>
</dbReference>
<comment type="subcellular location">
    <subcellularLocation>
        <location evidence="1">Membrane</location>
        <topology evidence="1">Multi-pass membrane protein</topology>
    </subcellularLocation>
</comment>
<reference evidence="9 10" key="1">
    <citation type="submission" date="2023-04" db="EMBL/GenBank/DDBJ databases">
        <title>Genome of Basidiobolus ranarum AG-B5.</title>
        <authorList>
            <person name="Stajich J.E."/>
            <person name="Carter-House D."/>
            <person name="Gryganskyi A."/>
        </authorList>
    </citation>
    <scope>NUCLEOTIDE SEQUENCE [LARGE SCALE GENOMIC DNA]</scope>
    <source>
        <strain evidence="9 10">AG-B5</strain>
    </source>
</reference>
<feature type="transmembrane region" description="Helical" evidence="8">
    <location>
        <begin position="314"/>
        <end position="334"/>
    </location>
</feature>